<evidence type="ECO:0000313" key="3">
    <source>
        <dbReference type="EMBL" id="MBO0663894.1"/>
    </source>
</evidence>
<accession>A0A939FZV4</accession>
<keyword evidence="1" id="KW-0732">Signal</keyword>
<organism evidence="3 4">
    <name type="scientific">Jiella flava</name>
    <dbReference type="NCBI Taxonomy" id="2816857"/>
    <lineage>
        <taxon>Bacteria</taxon>
        <taxon>Pseudomonadati</taxon>
        <taxon>Pseudomonadota</taxon>
        <taxon>Alphaproteobacteria</taxon>
        <taxon>Hyphomicrobiales</taxon>
        <taxon>Aurantimonadaceae</taxon>
        <taxon>Jiella</taxon>
    </lineage>
</organism>
<evidence type="ECO:0000259" key="2">
    <source>
        <dbReference type="Pfam" id="PF13473"/>
    </source>
</evidence>
<keyword evidence="4" id="KW-1185">Reference proteome</keyword>
<gene>
    <name evidence="3" type="ORF">J1C48_15035</name>
</gene>
<dbReference type="EMBL" id="JAFMPP010000014">
    <property type="protein sequence ID" value="MBO0663894.1"/>
    <property type="molecule type" value="Genomic_DNA"/>
</dbReference>
<sequence length="116" mass="12423">MKLSKSRSAMLVLASAIALVAAPAMAASANHIVDVTLKDHKFSPDKIEVPAGKPFKIRLKNVDKSADEFDSDDLRVEKVVGGGKTSIIRVQALKPGTYKFMGEYHSATARGVVIAK</sequence>
<dbReference type="AlphaFoldDB" id="A0A939FZV4"/>
<dbReference type="InterPro" id="IPR028096">
    <property type="entry name" value="EfeO_Cupredoxin"/>
</dbReference>
<proteinExistence type="predicted"/>
<evidence type="ECO:0000256" key="1">
    <source>
        <dbReference type="SAM" id="SignalP"/>
    </source>
</evidence>
<feature type="signal peptide" evidence="1">
    <location>
        <begin position="1"/>
        <end position="26"/>
    </location>
</feature>
<feature type="domain" description="EfeO-type cupredoxin-like" evidence="2">
    <location>
        <begin position="12"/>
        <end position="115"/>
    </location>
</feature>
<dbReference type="Proteomes" id="UP000664122">
    <property type="component" value="Unassembled WGS sequence"/>
</dbReference>
<dbReference type="Pfam" id="PF13473">
    <property type="entry name" value="Cupredoxin_1"/>
    <property type="match status" value="1"/>
</dbReference>
<reference evidence="3" key="1">
    <citation type="submission" date="2021-03" db="EMBL/GenBank/DDBJ databases">
        <title>Whole genome sequence of Jiella sp. CQZ9-1.</title>
        <authorList>
            <person name="Tuo L."/>
        </authorList>
    </citation>
    <scope>NUCLEOTIDE SEQUENCE</scope>
    <source>
        <strain evidence="3">CQZ9-1</strain>
    </source>
</reference>
<protein>
    <submittedName>
        <fullName evidence="3">Cupredoxin domain-containing protein</fullName>
    </submittedName>
</protein>
<comment type="caution">
    <text evidence="3">The sequence shown here is derived from an EMBL/GenBank/DDBJ whole genome shotgun (WGS) entry which is preliminary data.</text>
</comment>
<dbReference type="SUPFAM" id="SSF49503">
    <property type="entry name" value="Cupredoxins"/>
    <property type="match status" value="1"/>
</dbReference>
<feature type="chain" id="PRO_5036999421" evidence="1">
    <location>
        <begin position="27"/>
        <end position="116"/>
    </location>
</feature>
<evidence type="ECO:0000313" key="4">
    <source>
        <dbReference type="Proteomes" id="UP000664122"/>
    </source>
</evidence>
<dbReference type="InterPro" id="IPR008972">
    <property type="entry name" value="Cupredoxin"/>
</dbReference>
<dbReference type="RefSeq" id="WP_207258815.1">
    <property type="nucleotide sequence ID" value="NZ_JAFMPP010000014.1"/>
</dbReference>
<name>A0A939FZV4_9HYPH</name>
<dbReference type="Gene3D" id="2.60.40.420">
    <property type="entry name" value="Cupredoxins - blue copper proteins"/>
    <property type="match status" value="1"/>
</dbReference>